<dbReference type="AlphaFoldDB" id="A0A7R9CYW3"/>
<dbReference type="EMBL" id="OD002036">
    <property type="protein sequence ID" value="CAD7404003.1"/>
    <property type="molecule type" value="Genomic_DNA"/>
</dbReference>
<proteinExistence type="predicted"/>
<protein>
    <submittedName>
        <fullName evidence="1">Uncharacterized protein</fullName>
    </submittedName>
</protein>
<evidence type="ECO:0000313" key="1">
    <source>
        <dbReference type="EMBL" id="CAD7404003.1"/>
    </source>
</evidence>
<accession>A0A7R9CYW3</accession>
<gene>
    <name evidence="1" type="ORF">TPSB3V08_LOCUS4293</name>
</gene>
<organism evidence="1">
    <name type="scientific">Timema poppense</name>
    <name type="common">Walking stick</name>
    <dbReference type="NCBI Taxonomy" id="170557"/>
    <lineage>
        <taxon>Eukaryota</taxon>
        <taxon>Metazoa</taxon>
        <taxon>Ecdysozoa</taxon>
        <taxon>Arthropoda</taxon>
        <taxon>Hexapoda</taxon>
        <taxon>Insecta</taxon>
        <taxon>Pterygota</taxon>
        <taxon>Neoptera</taxon>
        <taxon>Polyneoptera</taxon>
        <taxon>Phasmatodea</taxon>
        <taxon>Timematodea</taxon>
        <taxon>Timematoidea</taxon>
        <taxon>Timematidae</taxon>
        <taxon>Timema</taxon>
    </lineage>
</organism>
<reference evidence="1" key="1">
    <citation type="submission" date="2020-11" db="EMBL/GenBank/DDBJ databases">
        <authorList>
            <person name="Tran Van P."/>
        </authorList>
    </citation>
    <scope>NUCLEOTIDE SEQUENCE</scope>
</reference>
<sequence length="298" mass="34043">MLTYTNRVDVCVMPEEGLLAVWVSEVPQLACPVHTPGHIPLSGKGYIDWATQKTIISYTFISPEPVMRVLSSMNLQEDRNPSYPNSSRVILAEPVESRCRHAPSLRIPSVYYFLGRGTIRGEQRAMVPQVLCKDGFPPSPGRNSPPTPQYFLITAWILAVYSQHLTLCDYIQNSLLGNNLKIRRQALVSWSVTSDNTTLIRRKFSSTVECPRKLPITQNFAWRRCKIEESLLREELFSLRFDFGPYGHLPSLFSSLVLPIALYFSYLAELPICSLKMDRYFCGRSMQYCLYSIHCCIQ</sequence>
<name>A0A7R9CYW3_TIMPO</name>